<dbReference type="GO" id="GO:0016020">
    <property type="term" value="C:membrane"/>
    <property type="evidence" value="ECO:0007669"/>
    <property type="project" value="TreeGrafter"/>
</dbReference>
<dbReference type="InterPro" id="IPR000639">
    <property type="entry name" value="Epox_hydrolase-like"/>
</dbReference>
<keyword evidence="5" id="KW-1185">Reference proteome</keyword>
<keyword evidence="1" id="KW-0378">Hydrolase</keyword>
<proteinExistence type="predicted"/>
<dbReference type="GO" id="GO:0016787">
    <property type="term" value="F:hydrolase activity"/>
    <property type="evidence" value="ECO:0007669"/>
    <property type="project" value="UniProtKB-KW"/>
</dbReference>
<reference evidence="4 5" key="1">
    <citation type="submission" date="2019-06" db="EMBL/GenBank/DDBJ databases">
        <title>Sequencing the genomes of 1000 actinobacteria strains.</title>
        <authorList>
            <person name="Klenk H.-P."/>
        </authorList>
    </citation>
    <scope>NUCLEOTIDE SEQUENCE [LARGE SCALE GENOMIC DNA]</scope>
    <source>
        <strain evidence="4 5">DSM 20169</strain>
    </source>
</reference>
<dbReference type="RefSeq" id="WP_141870547.1">
    <property type="nucleotide sequence ID" value="NZ_VFOX01000001.1"/>
</dbReference>
<name>A0A543BI16_9MICO</name>
<dbReference type="Proteomes" id="UP000317209">
    <property type="component" value="Unassembled WGS sequence"/>
</dbReference>
<dbReference type="PRINTS" id="PR00412">
    <property type="entry name" value="EPOXHYDRLASE"/>
</dbReference>
<dbReference type="OrthoDB" id="2987348at2"/>
<dbReference type="InterPro" id="IPR029058">
    <property type="entry name" value="AB_hydrolase_fold"/>
</dbReference>
<feature type="domain" description="AB hydrolase-1" evidence="3">
    <location>
        <begin position="37"/>
        <end position="136"/>
    </location>
</feature>
<dbReference type="SUPFAM" id="SSF53474">
    <property type="entry name" value="alpha/beta-Hydrolases"/>
    <property type="match status" value="1"/>
</dbReference>
<evidence type="ECO:0000256" key="1">
    <source>
        <dbReference type="ARBA" id="ARBA00022801"/>
    </source>
</evidence>
<evidence type="ECO:0000313" key="5">
    <source>
        <dbReference type="Proteomes" id="UP000317209"/>
    </source>
</evidence>
<accession>A0A543BI16</accession>
<dbReference type="InterPro" id="IPR050266">
    <property type="entry name" value="AB_hydrolase_sf"/>
</dbReference>
<evidence type="ECO:0000259" key="3">
    <source>
        <dbReference type="Pfam" id="PF00561"/>
    </source>
</evidence>
<evidence type="ECO:0000313" key="4">
    <source>
        <dbReference type="EMBL" id="TQL84490.1"/>
    </source>
</evidence>
<dbReference type="Pfam" id="PF00561">
    <property type="entry name" value="Abhydrolase_1"/>
    <property type="match status" value="1"/>
</dbReference>
<dbReference type="Gene3D" id="3.40.50.1820">
    <property type="entry name" value="alpha/beta hydrolase"/>
    <property type="match status" value="1"/>
</dbReference>
<dbReference type="AlphaFoldDB" id="A0A543BI16"/>
<dbReference type="PANTHER" id="PTHR43798">
    <property type="entry name" value="MONOACYLGLYCEROL LIPASE"/>
    <property type="match status" value="1"/>
</dbReference>
<dbReference type="InterPro" id="IPR000073">
    <property type="entry name" value="AB_hydrolase_1"/>
</dbReference>
<sequence>MTAALFDGIDAHRIETARYTANVLERPAADRAAPTATVVFVHGNVSSSHFYQPTMLALPAGVRALAIDLRGFGDSETKPVDATRGLRDFADDVRAVLDALDLDAVHLVGWSMGGGVVLQVALDAPERVQSLTLESPVSPYGFGGTHGVDGARNDADGAGTGGGGANPDFVARLQGGDTTAEEQTSPRTVYRTAYVAQPERQVANEDAWVASMLTTKTGVDNYPGDGVASENWPGFAAGTRGVLNTMAPQHLDVSGIVDLAVKPPILWVRGEKDAIVSDASFFDLNQLGLLGVIPGWPGADVAPPQPMIAQTRAVLDRYAAAGGTYREVALPEAGHAPHLDEPQIFDRELAAHIGV</sequence>
<dbReference type="EMBL" id="VFOX01000001">
    <property type="protein sequence ID" value="TQL84490.1"/>
    <property type="molecule type" value="Genomic_DNA"/>
</dbReference>
<feature type="region of interest" description="Disordered" evidence="2">
    <location>
        <begin position="151"/>
        <end position="186"/>
    </location>
</feature>
<organism evidence="4 5">
    <name type="scientific">Microbacterium saperdae</name>
    <dbReference type="NCBI Taxonomy" id="69368"/>
    <lineage>
        <taxon>Bacteria</taxon>
        <taxon>Bacillati</taxon>
        <taxon>Actinomycetota</taxon>
        <taxon>Actinomycetes</taxon>
        <taxon>Micrococcales</taxon>
        <taxon>Microbacteriaceae</taxon>
        <taxon>Microbacterium</taxon>
    </lineage>
</organism>
<dbReference type="PRINTS" id="PR00111">
    <property type="entry name" value="ABHYDROLASE"/>
</dbReference>
<evidence type="ECO:0000256" key="2">
    <source>
        <dbReference type="SAM" id="MobiDB-lite"/>
    </source>
</evidence>
<comment type="caution">
    <text evidence="4">The sequence shown here is derived from an EMBL/GenBank/DDBJ whole genome shotgun (WGS) entry which is preliminary data.</text>
</comment>
<gene>
    <name evidence="4" type="ORF">FB560_0077</name>
</gene>
<dbReference type="PANTHER" id="PTHR43798:SF31">
    <property type="entry name" value="AB HYDROLASE SUPERFAMILY PROTEIN YCLE"/>
    <property type="match status" value="1"/>
</dbReference>
<protein>
    <submittedName>
        <fullName evidence="4">Pimeloyl-ACP methyl ester carboxylesterase</fullName>
    </submittedName>
</protein>